<feature type="compositionally biased region" description="Basic and acidic residues" evidence="1">
    <location>
        <begin position="256"/>
        <end position="266"/>
    </location>
</feature>
<evidence type="ECO:0000256" key="1">
    <source>
        <dbReference type="SAM" id="MobiDB-lite"/>
    </source>
</evidence>
<accession>A0A1U9QMQ4</accession>
<evidence type="ECO:0000313" key="4">
    <source>
        <dbReference type="Proteomes" id="UP000189677"/>
    </source>
</evidence>
<evidence type="ECO:0000259" key="2">
    <source>
        <dbReference type="Pfam" id="PF20568"/>
    </source>
</evidence>
<keyword evidence="4" id="KW-1185">Reference proteome</keyword>
<sequence>MECLSIRPRHAALAVLSAGILIIAGCVEDGGDKDSRAAKAANAASAKVLLQPLAAPGPAPFTESTAAPLPDAAPSVPPSPSAPAEPSAPGERAQAVRSVSGATAGLYGGTKSVTSCDVDAQVRLLTADTAKATAFARGVGVGAASVPNFLRGLTPVVLRADVRITSHSYRDGSATAHQAVLQSGTAVLVDDRGLPRVRCAGGNPLRPAVAPRADMVRQGTPWSGYRPERVVVVSPSTRVLTALLIVADNAWIERRTGTDGDQDKTPDVPPPYSPDTDIIDPSVEPPEPTGTAPNTPDPGRSTPVAPEPDAPRSDPAPSPDCLTPDAPAPDEPENMAAPSDCPSATPTREPDGGVDPDYPVMPMSPEREGPDLTLDGDPGARSDPGTLPGPGTLADDGPLLDDGPLSSGADGLTGSGTEGDPAGPDTFQG</sequence>
<dbReference type="OrthoDB" id="4655582at2"/>
<proteinExistence type="predicted"/>
<evidence type="ECO:0000313" key="3">
    <source>
        <dbReference type="EMBL" id="AQU65470.1"/>
    </source>
</evidence>
<feature type="domain" description="DUF6777" evidence="2">
    <location>
        <begin position="97"/>
        <end position="257"/>
    </location>
</feature>
<dbReference type="InterPro" id="IPR046704">
    <property type="entry name" value="DUF6777"/>
</dbReference>
<feature type="compositionally biased region" description="Low complexity" evidence="1">
    <location>
        <begin position="389"/>
        <end position="405"/>
    </location>
</feature>
<dbReference type="Pfam" id="PF20568">
    <property type="entry name" value="DUF6777"/>
    <property type="match status" value="1"/>
</dbReference>
<organism evidence="3 4">
    <name type="scientific">Streptomyces niveus</name>
    <name type="common">Streptomyces spheroides</name>
    <dbReference type="NCBI Taxonomy" id="193462"/>
    <lineage>
        <taxon>Bacteria</taxon>
        <taxon>Bacillati</taxon>
        <taxon>Actinomycetota</taxon>
        <taxon>Actinomycetes</taxon>
        <taxon>Kitasatosporales</taxon>
        <taxon>Streptomycetaceae</taxon>
        <taxon>Streptomyces</taxon>
    </lineage>
</organism>
<name>A0A1U9QMQ4_STRNV</name>
<dbReference type="Proteomes" id="UP000189677">
    <property type="component" value="Chromosome"/>
</dbReference>
<dbReference type="KEGG" id="snw:BBN63_03620"/>
<protein>
    <recommendedName>
        <fullName evidence="2">DUF6777 domain-containing protein</fullName>
    </recommendedName>
</protein>
<feature type="region of interest" description="Disordered" evidence="1">
    <location>
        <begin position="256"/>
        <end position="429"/>
    </location>
</feature>
<feature type="region of interest" description="Disordered" evidence="1">
    <location>
        <begin position="59"/>
        <end position="95"/>
    </location>
</feature>
<reference evidence="3 4" key="1">
    <citation type="submission" date="2016-11" db="EMBL/GenBank/DDBJ databases">
        <title>Complete genome sequence of Streptomyces niveus SCSIO 3406.</title>
        <authorList>
            <person name="Zhu Q."/>
            <person name="Cheng W."/>
            <person name="Song Y."/>
            <person name="Li Q."/>
            <person name="Ju J."/>
        </authorList>
    </citation>
    <scope>NUCLEOTIDE SEQUENCE [LARGE SCALE GENOMIC DNA]</scope>
    <source>
        <strain evidence="3 4">SCSIO 3406</strain>
    </source>
</reference>
<dbReference type="AlphaFoldDB" id="A0A1U9QMQ4"/>
<gene>
    <name evidence="3" type="ORF">BBN63_03620</name>
</gene>
<dbReference type="EMBL" id="CP018047">
    <property type="protein sequence ID" value="AQU65470.1"/>
    <property type="molecule type" value="Genomic_DNA"/>
</dbReference>
<dbReference type="RefSeq" id="WP_078073980.1">
    <property type="nucleotide sequence ID" value="NZ_CP018047.1"/>
</dbReference>
<dbReference type="PROSITE" id="PS51257">
    <property type="entry name" value="PROKAR_LIPOPROTEIN"/>
    <property type="match status" value="1"/>
</dbReference>